<evidence type="ECO:0000256" key="1">
    <source>
        <dbReference type="SAM" id="Phobius"/>
    </source>
</evidence>
<reference evidence="2 3" key="1">
    <citation type="submission" date="2023-10" db="EMBL/GenBank/DDBJ databases">
        <title>Roseovarius strain S88 nov., isolated from a marine algae.</title>
        <authorList>
            <person name="Lee M.W."/>
            <person name="Lee J.K."/>
            <person name="Kim J.M."/>
            <person name="Choi D.G."/>
            <person name="Baek J.H."/>
            <person name="Bayburt H."/>
            <person name="Jung J.J."/>
            <person name="Han D.M."/>
            <person name="Jeon C.O."/>
        </authorList>
    </citation>
    <scope>NUCLEOTIDE SEQUENCE [LARGE SCALE GENOMIC DNA]</scope>
    <source>
        <strain evidence="2 3">S88</strain>
    </source>
</reference>
<organism evidence="2 3">
    <name type="scientific">Roseovarius phycicola</name>
    <dbReference type="NCBI Taxonomy" id="3080976"/>
    <lineage>
        <taxon>Bacteria</taxon>
        <taxon>Pseudomonadati</taxon>
        <taxon>Pseudomonadota</taxon>
        <taxon>Alphaproteobacteria</taxon>
        <taxon>Rhodobacterales</taxon>
        <taxon>Roseobacteraceae</taxon>
        <taxon>Roseovarius</taxon>
    </lineage>
</organism>
<dbReference type="Proteomes" id="UP001364156">
    <property type="component" value="Chromosome"/>
</dbReference>
<keyword evidence="3" id="KW-1185">Reference proteome</keyword>
<keyword evidence="1" id="KW-0472">Membrane</keyword>
<dbReference type="EMBL" id="CP146069">
    <property type="protein sequence ID" value="WWR48242.1"/>
    <property type="molecule type" value="Genomic_DNA"/>
</dbReference>
<sequence>MSASDVLHPDGSDYDAFLFAEVGEDRTGAAVTVLSALARLDLEPWTEARELSQLCPDDAQVRLTTHFEAITDIPALALASESRAAKLLSLLPKRAPLRDTKSLETGTISFPKLSMSWTMMAFIGVVVLTWFFYLAQTG</sequence>
<dbReference type="RefSeq" id="WP_338551057.1">
    <property type="nucleotide sequence ID" value="NZ_CP146069.1"/>
</dbReference>
<proteinExistence type="predicted"/>
<name>A0ABZ2HPG4_9RHOB</name>
<feature type="transmembrane region" description="Helical" evidence="1">
    <location>
        <begin position="117"/>
        <end position="135"/>
    </location>
</feature>
<gene>
    <name evidence="2" type="ORF">RZ517_08750</name>
</gene>
<accession>A0ABZ2HPG4</accession>
<evidence type="ECO:0000313" key="2">
    <source>
        <dbReference type="EMBL" id="WWR48242.1"/>
    </source>
</evidence>
<protein>
    <submittedName>
        <fullName evidence="2">Uncharacterized protein</fullName>
    </submittedName>
</protein>
<keyword evidence="1" id="KW-0812">Transmembrane</keyword>
<keyword evidence="1" id="KW-1133">Transmembrane helix</keyword>
<evidence type="ECO:0000313" key="3">
    <source>
        <dbReference type="Proteomes" id="UP001364156"/>
    </source>
</evidence>